<evidence type="ECO:0000313" key="7">
    <source>
        <dbReference type="Proteomes" id="UP001214301"/>
    </source>
</evidence>
<keyword evidence="7" id="KW-1185">Reference proteome</keyword>
<dbReference type="PROSITE" id="PS50893">
    <property type="entry name" value="ABC_TRANSPORTER_2"/>
    <property type="match status" value="1"/>
</dbReference>
<dbReference type="Proteomes" id="UP001214301">
    <property type="component" value="Chromosome"/>
</dbReference>
<dbReference type="SUPFAM" id="SSF52540">
    <property type="entry name" value="P-loop containing nucleoside triphosphate hydrolases"/>
    <property type="match status" value="1"/>
</dbReference>
<dbReference type="Gene3D" id="3.40.50.300">
    <property type="entry name" value="P-loop containing nucleotide triphosphate hydrolases"/>
    <property type="match status" value="1"/>
</dbReference>
<dbReference type="CDD" id="cd03293">
    <property type="entry name" value="ABC_NrtD_SsuB_transporters"/>
    <property type="match status" value="1"/>
</dbReference>
<accession>A0ABY7R3C2</accession>
<reference evidence="6 7" key="1">
    <citation type="journal article" date="2020" name="Front. Microbiol.">
        <title>Toward Biorecycling: Isolation of a Soil Bacterium That Grows on a Polyurethane Oligomer and Monomer.</title>
        <authorList>
            <person name="Espinosa M.J.C."/>
            <person name="Blanco A.C."/>
            <person name="Schmidgall T."/>
            <person name="Atanasoff-Kardjalieff A.K."/>
            <person name="Kappelmeyer U."/>
            <person name="Tischler D."/>
            <person name="Pieper D.H."/>
            <person name="Heipieper H.J."/>
            <person name="Eberlein C."/>
        </authorList>
    </citation>
    <scope>NUCLEOTIDE SEQUENCE [LARGE SCALE GENOMIC DNA]</scope>
    <source>
        <strain evidence="6 7">TDA1</strain>
    </source>
</reference>
<dbReference type="InterPro" id="IPR027417">
    <property type="entry name" value="P-loop_NTPase"/>
</dbReference>
<name>A0ABY7R3C2_9PSED</name>
<gene>
    <name evidence="6" type="ORF">PMC74_14695</name>
</gene>
<protein>
    <submittedName>
        <fullName evidence="6">ABC transporter ATP-binding protein</fullName>
    </submittedName>
</protein>
<evidence type="ECO:0000259" key="5">
    <source>
        <dbReference type="PROSITE" id="PS50893"/>
    </source>
</evidence>
<sequence>MSLALAAPPIQKAAAARPLLSLNGVSYDYEGHEVLKNFDLQVHEGESLALLGPSGCGKTTVMNLLAGFLEPSSGVAHYAGKRIVGPGPERGVVFQSYALFNWLSVRDNIAFSLKCAGRPRSEQYEVASEMIELVGLAGFEKTYPYQLSGGLRQRCSLARVLASRPQVMLMDEPFAAVDVQTREKLQQEILKIRATTGTTIVFVTHSIDEAVFLGDRVLLLSAEKGAPPSSFDIHLPLPRWNAANRVDDQFLAARNEIYRVMHATPAGATY</sequence>
<comment type="similarity">
    <text evidence="1">Belongs to the ABC transporter superfamily.</text>
</comment>
<proteinExistence type="inferred from homology"/>
<evidence type="ECO:0000313" key="6">
    <source>
        <dbReference type="EMBL" id="WCH98030.1"/>
    </source>
</evidence>
<dbReference type="PANTHER" id="PTHR42788">
    <property type="entry name" value="TAURINE IMPORT ATP-BINDING PROTEIN-RELATED"/>
    <property type="match status" value="1"/>
</dbReference>
<evidence type="ECO:0000256" key="4">
    <source>
        <dbReference type="ARBA" id="ARBA00022840"/>
    </source>
</evidence>
<organism evidence="6 7">
    <name type="scientific">Pseudomonas capeferrum</name>
    <dbReference type="NCBI Taxonomy" id="1495066"/>
    <lineage>
        <taxon>Bacteria</taxon>
        <taxon>Pseudomonadati</taxon>
        <taxon>Pseudomonadota</taxon>
        <taxon>Gammaproteobacteria</taxon>
        <taxon>Pseudomonadales</taxon>
        <taxon>Pseudomonadaceae</taxon>
        <taxon>Pseudomonas</taxon>
    </lineage>
</organism>
<keyword evidence="2" id="KW-0813">Transport</keyword>
<dbReference type="InterPro" id="IPR003439">
    <property type="entry name" value="ABC_transporter-like_ATP-bd"/>
</dbReference>
<dbReference type="InterPro" id="IPR003593">
    <property type="entry name" value="AAA+_ATPase"/>
</dbReference>
<keyword evidence="3" id="KW-0547">Nucleotide-binding</keyword>
<dbReference type="SMART" id="SM00382">
    <property type="entry name" value="AAA"/>
    <property type="match status" value="1"/>
</dbReference>
<dbReference type="Pfam" id="PF00005">
    <property type="entry name" value="ABC_tran"/>
    <property type="match status" value="1"/>
</dbReference>
<keyword evidence="4 6" id="KW-0067">ATP-binding</keyword>
<feature type="domain" description="ABC transporter" evidence="5">
    <location>
        <begin position="20"/>
        <end position="247"/>
    </location>
</feature>
<dbReference type="PANTHER" id="PTHR42788:SF13">
    <property type="entry name" value="ALIPHATIC SULFONATES IMPORT ATP-BINDING PROTEIN SSUB"/>
    <property type="match status" value="1"/>
</dbReference>
<dbReference type="RefSeq" id="WP_052040660.1">
    <property type="nucleotide sequence ID" value="NZ_CP116669.1"/>
</dbReference>
<evidence type="ECO:0000256" key="2">
    <source>
        <dbReference type="ARBA" id="ARBA00022448"/>
    </source>
</evidence>
<dbReference type="GO" id="GO:0005524">
    <property type="term" value="F:ATP binding"/>
    <property type="evidence" value="ECO:0007669"/>
    <property type="project" value="UniProtKB-KW"/>
</dbReference>
<dbReference type="InterPro" id="IPR050166">
    <property type="entry name" value="ABC_transporter_ATP-bind"/>
</dbReference>
<evidence type="ECO:0000256" key="3">
    <source>
        <dbReference type="ARBA" id="ARBA00022741"/>
    </source>
</evidence>
<evidence type="ECO:0000256" key="1">
    <source>
        <dbReference type="ARBA" id="ARBA00005417"/>
    </source>
</evidence>
<dbReference type="EMBL" id="CP116669">
    <property type="protein sequence ID" value="WCH98030.1"/>
    <property type="molecule type" value="Genomic_DNA"/>
</dbReference>